<accession>A0A934J4P9</accession>
<dbReference type="PRINTS" id="PR00080">
    <property type="entry name" value="SDRFAMILY"/>
</dbReference>
<proteinExistence type="inferred from homology"/>
<dbReference type="GO" id="GO:0016616">
    <property type="term" value="F:oxidoreductase activity, acting on the CH-OH group of donors, NAD or NADP as acceptor"/>
    <property type="evidence" value="ECO:0007669"/>
    <property type="project" value="UniProtKB-ARBA"/>
</dbReference>
<comment type="similarity">
    <text evidence="1">Belongs to the short-chain dehydrogenases/reductases (SDR) family.</text>
</comment>
<evidence type="ECO:0000313" key="5">
    <source>
        <dbReference type="Proteomes" id="UP000640274"/>
    </source>
</evidence>
<dbReference type="AlphaFoldDB" id="A0A934J4P9"/>
<feature type="domain" description="Ketoreductase" evidence="3">
    <location>
        <begin position="10"/>
        <end position="184"/>
    </location>
</feature>
<keyword evidence="5" id="KW-1185">Reference proteome</keyword>
<dbReference type="PROSITE" id="PS00061">
    <property type="entry name" value="ADH_SHORT"/>
    <property type="match status" value="1"/>
</dbReference>
<dbReference type="InterPro" id="IPR002347">
    <property type="entry name" value="SDR_fam"/>
</dbReference>
<organism evidence="4 5">
    <name type="scientific">Paenibacillus roseus</name>
    <dbReference type="NCBI Taxonomy" id="2798579"/>
    <lineage>
        <taxon>Bacteria</taxon>
        <taxon>Bacillati</taxon>
        <taxon>Bacillota</taxon>
        <taxon>Bacilli</taxon>
        <taxon>Bacillales</taxon>
        <taxon>Paenibacillaceae</taxon>
        <taxon>Paenibacillus</taxon>
    </lineage>
</organism>
<evidence type="ECO:0000259" key="3">
    <source>
        <dbReference type="SMART" id="SM00822"/>
    </source>
</evidence>
<dbReference type="Pfam" id="PF13561">
    <property type="entry name" value="adh_short_C2"/>
    <property type="match status" value="1"/>
</dbReference>
<sequence length="262" mass="28169">MNEMRRFEGKTALVTGGATGVGYAVAERFACEGAGQVVIVGRRPDVGGSAARTLRAQGLNVDFIPCDISDESAVSELFRTIRSQYGRLDILVNNAAAFEPLPFLGAERARWRKTFDIIVDGAWLCTQEAAKLMVDTGTKGAIINVSSINGNRALEDSSAYNAAKGALDQLTRNTALELMDYGIRVNSVALGFIETPMSIVDGVPEHETDWFKDIYVGRRKIPQRRQGQRGEAAAAIAFLASEDASYICGAVLPVDGGLSITF</sequence>
<dbReference type="GO" id="GO:0008206">
    <property type="term" value="P:bile acid metabolic process"/>
    <property type="evidence" value="ECO:0007669"/>
    <property type="project" value="UniProtKB-ARBA"/>
</dbReference>
<dbReference type="Gene3D" id="3.40.50.720">
    <property type="entry name" value="NAD(P)-binding Rossmann-like Domain"/>
    <property type="match status" value="1"/>
</dbReference>
<dbReference type="SUPFAM" id="SSF51735">
    <property type="entry name" value="NAD(P)-binding Rossmann-fold domains"/>
    <property type="match status" value="1"/>
</dbReference>
<evidence type="ECO:0000256" key="1">
    <source>
        <dbReference type="ARBA" id="ARBA00006484"/>
    </source>
</evidence>
<dbReference type="CDD" id="cd05233">
    <property type="entry name" value="SDR_c"/>
    <property type="match status" value="1"/>
</dbReference>
<dbReference type="FunFam" id="3.40.50.720:FF:000084">
    <property type="entry name" value="Short-chain dehydrogenase reductase"/>
    <property type="match status" value="1"/>
</dbReference>
<reference evidence="4" key="1">
    <citation type="submission" date="2020-12" db="EMBL/GenBank/DDBJ databases">
        <authorList>
            <person name="Huq M.A."/>
        </authorList>
    </citation>
    <scope>NUCLEOTIDE SEQUENCE</scope>
    <source>
        <strain evidence="4">MAHUQ-46</strain>
    </source>
</reference>
<dbReference type="InterPro" id="IPR036291">
    <property type="entry name" value="NAD(P)-bd_dom_sf"/>
</dbReference>
<dbReference type="PANTHER" id="PTHR42760">
    <property type="entry name" value="SHORT-CHAIN DEHYDROGENASES/REDUCTASES FAMILY MEMBER"/>
    <property type="match status" value="1"/>
</dbReference>
<gene>
    <name evidence="4" type="ORF">JFN88_09245</name>
</gene>
<dbReference type="RefSeq" id="WP_199019046.1">
    <property type="nucleotide sequence ID" value="NZ_JAELUP010000028.1"/>
</dbReference>
<dbReference type="PRINTS" id="PR00081">
    <property type="entry name" value="GDHRDH"/>
</dbReference>
<evidence type="ECO:0000313" key="4">
    <source>
        <dbReference type="EMBL" id="MBJ6361488.1"/>
    </source>
</evidence>
<dbReference type="EMBL" id="JAELUP010000028">
    <property type="protein sequence ID" value="MBJ6361488.1"/>
    <property type="molecule type" value="Genomic_DNA"/>
</dbReference>
<evidence type="ECO:0000256" key="2">
    <source>
        <dbReference type="ARBA" id="ARBA00023002"/>
    </source>
</evidence>
<name>A0A934J4P9_9BACL</name>
<protein>
    <submittedName>
        <fullName evidence="4">SDR family oxidoreductase</fullName>
    </submittedName>
</protein>
<dbReference type="InterPro" id="IPR020904">
    <property type="entry name" value="Sc_DH/Rdtase_CS"/>
</dbReference>
<keyword evidence="2" id="KW-0560">Oxidoreductase</keyword>
<dbReference type="InterPro" id="IPR057326">
    <property type="entry name" value="KR_dom"/>
</dbReference>
<comment type="caution">
    <text evidence="4">The sequence shown here is derived from an EMBL/GenBank/DDBJ whole genome shotgun (WGS) entry which is preliminary data.</text>
</comment>
<dbReference type="Proteomes" id="UP000640274">
    <property type="component" value="Unassembled WGS sequence"/>
</dbReference>
<dbReference type="SMART" id="SM00822">
    <property type="entry name" value="PKS_KR"/>
    <property type="match status" value="1"/>
</dbReference>